<dbReference type="EMBL" id="CP016808">
    <property type="protein sequence ID" value="ANY68749.1"/>
    <property type="molecule type" value="Genomic_DNA"/>
</dbReference>
<sequence length="150" mass="17511">MDKYGDWLIMLVASALLILWLFRLFHRWLHEPASFNRLKLGKGVPLDPNDENILFLEQSGYHVVSGKHRIPIQIDLDGQELDSRLYIDYIAELDGELYIVKTARDRMPMDWTGSGIRDRLLVYALLLPKCQGILFINVKERSIRKVVFQL</sequence>
<accession>A0A1B2DM27</accession>
<feature type="transmembrane region" description="Helical" evidence="1">
    <location>
        <begin position="7"/>
        <end position="25"/>
    </location>
</feature>
<gene>
    <name evidence="2" type="ORF">BBD42_21485</name>
</gene>
<evidence type="ECO:0000256" key="1">
    <source>
        <dbReference type="SAM" id="Phobius"/>
    </source>
</evidence>
<dbReference type="RefSeq" id="WP_056028973.1">
    <property type="nucleotide sequence ID" value="NZ_CP016808.1"/>
</dbReference>
<keyword evidence="1" id="KW-0472">Membrane</keyword>
<proteinExistence type="predicted"/>
<reference evidence="2" key="1">
    <citation type="submission" date="2016-08" db="EMBL/GenBank/DDBJ databases">
        <title>Complete Genome Seqeunce of Paenibacillus sp. BIHB 4019 from tea rhizoplane.</title>
        <authorList>
            <person name="Thakur R."/>
            <person name="Swarnkar M.K."/>
            <person name="Gulati A."/>
        </authorList>
    </citation>
    <scope>NUCLEOTIDE SEQUENCE [LARGE SCALE GENOMIC DNA]</scope>
    <source>
        <strain evidence="2">BIHB4019</strain>
    </source>
</reference>
<keyword evidence="1" id="KW-0812">Transmembrane</keyword>
<dbReference type="AlphaFoldDB" id="A0A1B2DM27"/>
<evidence type="ECO:0000313" key="2">
    <source>
        <dbReference type="EMBL" id="ANY68749.1"/>
    </source>
</evidence>
<keyword evidence="1" id="KW-1133">Transmembrane helix</keyword>
<organism evidence="2">
    <name type="scientific">Paenibacillus sp. BIHB 4019</name>
    <dbReference type="NCBI Taxonomy" id="1870819"/>
    <lineage>
        <taxon>Bacteria</taxon>
        <taxon>Bacillati</taxon>
        <taxon>Bacillota</taxon>
        <taxon>Bacilli</taxon>
        <taxon>Bacillales</taxon>
        <taxon>Paenibacillaceae</taxon>
        <taxon>Paenibacillus</taxon>
    </lineage>
</organism>
<name>A0A1B2DM27_9BACL</name>
<protein>
    <submittedName>
        <fullName evidence="2">Uncharacterized protein</fullName>
    </submittedName>
</protein>